<proteinExistence type="predicted"/>
<dbReference type="AlphaFoldDB" id="A0AA39CX82"/>
<comment type="caution">
    <text evidence="1">The sequence shown here is derived from an EMBL/GenBank/DDBJ whole genome shotgun (WGS) entry which is preliminary data.</text>
</comment>
<sequence>MSEASGARAPASDPDGVGPATSGYLTGLWRGKRRKIRGTPAMPMAGILRAALLLLPMLGGCSINQFQHTEWRSDWVDVSSDVIFPGNSTTLPLDRISTLYPASEAAIAEWMWKNSLVAVSASEVEGKIGSMPLSGLKPAPGESVYLVRAASDEGNGKFIGYVNGRGILIMYGVMGGCGEQRHRVVAVSLREKPANVALKSRAAVVCRCPAVAAGSSGRRHAEHQWRICSVTKHLVLCLAIGLTACAAQEPRADSCPTVVITYAGIARVDGMTYGRFQINPHGSRPLQLLLASADRRLYARAATAEVRRIDEQAWRSFNVILEEAAPPAARLSIAPGEAMTVLFDGDGAFLPGAISAAEEFSIIVRDVQGCAHRSVPFQPGVNRAAAGDREAE</sequence>
<evidence type="ECO:0000313" key="1">
    <source>
        <dbReference type="EMBL" id="KAJ9631384.1"/>
    </source>
</evidence>
<name>A0AA39CX82_9EURO</name>
<protein>
    <submittedName>
        <fullName evidence="1">Uncharacterized protein</fullName>
    </submittedName>
</protein>
<reference evidence="1" key="1">
    <citation type="submission" date="2022-10" db="EMBL/GenBank/DDBJ databases">
        <title>Culturing micro-colonial fungi from biological soil crusts in the Mojave desert and describing Neophaeococcomyces mojavensis, and introducing the new genera and species Taxawa tesnikishii.</title>
        <authorList>
            <person name="Kurbessoian T."/>
            <person name="Stajich J.E."/>
        </authorList>
    </citation>
    <scope>NUCLEOTIDE SEQUENCE</scope>
    <source>
        <strain evidence="1">TK_35</strain>
    </source>
</reference>
<organism evidence="1">
    <name type="scientific">Knufia peltigerae</name>
    <dbReference type="NCBI Taxonomy" id="1002370"/>
    <lineage>
        <taxon>Eukaryota</taxon>
        <taxon>Fungi</taxon>
        <taxon>Dikarya</taxon>
        <taxon>Ascomycota</taxon>
        <taxon>Pezizomycotina</taxon>
        <taxon>Eurotiomycetes</taxon>
        <taxon>Chaetothyriomycetidae</taxon>
        <taxon>Chaetothyriales</taxon>
        <taxon>Trichomeriaceae</taxon>
        <taxon>Knufia</taxon>
    </lineage>
</organism>
<accession>A0AA39CX82</accession>
<gene>
    <name evidence="1" type="ORF">H2204_008110</name>
</gene>
<dbReference type="EMBL" id="JAPDRN010000057">
    <property type="protein sequence ID" value="KAJ9631384.1"/>
    <property type="molecule type" value="Genomic_DNA"/>
</dbReference>